<organism evidence="3 4">
    <name type="scientific">Flavobacterium kingsejongi</name>
    <dbReference type="NCBI Taxonomy" id="1678728"/>
    <lineage>
        <taxon>Bacteria</taxon>
        <taxon>Pseudomonadati</taxon>
        <taxon>Bacteroidota</taxon>
        <taxon>Flavobacteriia</taxon>
        <taxon>Flavobacteriales</taxon>
        <taxon>Flavobacteriaceae</taxon>
        <taxon>Flavobacterium</taxon>
    </lineage>
</organism>
<dbReference type="KEGG" id="fki:FK004_04305"/>
<dbReference type="InterPro" id="IPR013783">
    <property type="entry name" value="Ig-like_fold"/>
</dbReference>
<feature type="chain" id="PRO_5015508897" description="Ig-like domain-containing protein" evidence="1">
    <location>
        <begin position="22"/>
        <end position="4271"/>
    </location>
</feature>
<dbReference type="Gene3D" id="2.60.40.10">
    <property type="entry name" value="Immunoglobulins"/>
    <property type="match status" value="1"/>
</dbReference>
<feature type="signal peptide" evidence="1">
    <location>
        <begin position="1"/>
        <end position="21"/>
    </location>
</feature>
<feature type="domain" description="Ig-like" evidence="2">
    <location>
        <begin position="849"/>
        <end position="916"/>
    </location>
</feature>
<dbReference type="Pfam" id="PF19081">
    <property type="entry name" value="Ig_7"/>
    <property type="match status" value="2"/>
</dbReference>
<dbReference type="InterPro" id="IPR036179">
    <property type="entry name" value="Ig-like_dom_sf"/>
</dbReference>
<dbReference type="Pfam" id="PF13573">
    <property type="entry name" value="SprB"/>
    <property type="match status" value="8"/>
</dbReference>
<evidence type="ECO:0000313" key="4">
    <source>
        <dbReference type="Proteomes" id="UP000244677"/>
    </source>
</evidence>
<accession>A0A2S1LL79</accession>
<dbReference type="Proteomes" id="UP000244677">
    <property type="component" value="Chromosome"/>
</dbReference>
<evidence type="ECO:0000256" key="1">
    <source>
        <dbReference type="SAM" id="SignalP"/>
    </source>
</evidence>
<proteinExistence type="predicted"/>
<sequence>MIKKLHFLALAFVLSIPLLQAQTGLTAIATPSSCLNNGTITVRYTGTPAPTIWGIAPAPFNPSQIISGSDPLFTDLEPGDYFYGYYNGSTFVKSNTPVRVTSSYSSISPTFDAVQTKAYRYAYCGTDVPLGYINSRVVGGNAPYNITLTASDGTIVETQVGNAQGFAFFRDLAPGTYTLSAMDACSTIVNGPSLTVEASIPYTTFSVSGGNNSPPESAFEVIYNVPGQICSGIASATIKVLGFVVGKDIYDVTTASPTTVFYGTKTINYKLEIQNESGGFDVYENLPAVAGSFPMPTDRDKWGIVRLTVTICGIERVSTSDLSAYTRFKKRPFASIYTELRDDPANTACLRSGKVLLSTDSWNNGQTLGCEPYAIAATEQETGIVLRDTIGLSIGKRFPTLLLEIGKTYTIEYTDASGDVATNYLFTNKTTSPAPSKPSVLNPVYLDPALYAPLDPVAAVQYTAGLSPQNFGKSALVFTGLSQLTVPIKISTISGPDTFDTTYNTLPTSGYIGVSNNLTPGTYRFRVQDAVCFDQEYDIVLDSYIDSVALENLTAVPATGGVCDRYIKSGRVAVNVVGSYLNSSGSNPIGYVYSSNIRLYARIVSGPTGLTNYYGGNPALIGTNSGYNFAFGADLPGDYEVGLSYTYSTTALLPPSQVVPGTAIAAITVAPNFPSFDLSGSGGSICNGNTVGDLTVKVDNSPGTITYFIKKDTDANYPPTGQTNNVFTGLLPGVYQVKAKNSFYEVEQQFRMLSPGTGVGDIIEGTTDYCVGEALQLAVLPLGPITSITWTLPDNTTSTDYVLNIPNVGIADSGVYQVTVVTVSGCTFTQSVQVSVKREGTATDLEVEDVLFCKGETVTFTASSSTITNPVFTWYNDPAMTTVVATGPSFTTPALTANRSYFVTVAGEEVCTKNTVGQIVEAQLKPLATAADIDASNVFVCYGQQGRFDASSITVTNPIFRWYRWGSGGYTLLHTGSSFTPDEAPDATHNWPFIVTVSGDNKCEKLVNPIVGADVKEVSLIGKRPAVASDITGVADTTICLGMGFEMIAQTWVTGGEITWYADEALTQVLATGGYFSASPLVTTDYYVTVESPGVCKNLPTTAKKVVVTVKAVDTPVSERTVVLCGSSVVVNATAGYDSYVWTDNSTGATIGTTREITLTATGSYTVVGTTLCTILTEEITVVPFLGMTTHPIAIFGDETAICPNDLSEMVKIALCGATDSREITISITDVDSISWEQLDEGSCTTSLPDNCANIGPGCAWTERATGNVFSADTAGQWRIILRYQNGCSQTFYFNIYKNILDPKVKVQDKICSIEGAILVTNVPATGYEFSLDSATGPWTSNPSFTNVTPGVYSVYIKATDITSNPNQCVFILDAITVRDLVPSITVTPTSPVTCMNRNGSIHIVMTDGAPQYLYELYDGTLRIASSGLLNGPDDYEYTFDSVNPGQYTVKVTLDSGCEFTEAVEIVPLVPFVVTATVTRPITCEPGEITLSVSGGTAPYMYFFNGIGSPNPVFELPTSGYISISASDSAGCTDTHLLIMDPPVTPVWTVAGSSVQCFGTATGTILFSVTTDYGFIPEYSIDNGSSYQSASLFTGLNPGTYTAKIRYVVRTETDPFGTIINIYCESPAQPVVITGPARALTASVNITRDASCDPTTHKAEVRITNPEGGVAPYTYSFDGVNFAPSGVGFLDAGTYTVYIKDAVNCSYPMTVVIEAAPATPVFTPVVVSSCDGTSVITVESNSSEFSYTYALDGGTMQLSNVFTNVTPGYHEITTNYIQVSLPHSSILLREDFGAGANTAIPNIDPVYCYEAQTPGGTCGTDSRLADGEYCVTQMLNPNNPAWVATRDHTGNAGGRFLALNVGVVAGLQGVIYEKQINDIYPGQDLIISFYAMNLLRSTSGGRAPNMLVQLVDGSGTVIQSQDTGDIPKNNIWNRYEVHLNPGTNTQLNFVIRTNSIVTGGNDLALDDIEVYQLPEVCERSFPVPVTVGDTEFRARVQSTTPISCHGGADGTVTIAVENPGDPNSGDLQWAVSLDNGTTWYANMADIAILYYFEVGTRTILVKNTYNDYGVSCIIPLTVTFTDPDELEVTTVVTPKTCIEGGRAVVNTIGGTIPYAYQLTDPDGGTATGSSTGPTCSFDGLTIPGTYTVTVTDLSNCSTPITFEIIDTVAPVATIDPASDLCFGAAGATIIVAVANGVTPFSYSLDGAAAQNSNTFAGLVPGEYTITVTDAYGCTDTVTQTIDAALTANAILTKGLDCTAVTDALITVTLSGGRAGLRYQVSIDGSAYGSETPITGTDFTYMTTTAGNYRFKVTDALGCSSETAIITIDPIVLPEITSVTVTSPIGCHDGKALIRVVIDTAKGQAPFVITVADTSGTPYPDYVSGLPAGTYIVTVTDAKGCSDTAPLTITQPDPIAYTITTTPITCDPAGGTLFGIIHIQGVSGGTAPYTYKLYNSIGTEIGVEGPTNTPNFDFTVVDFGFYRVEVIDANDCPSVTSNIPVASPPESLDIEVVTGPFDCVTGANVKVTVGGSLLGGPFEFAIITDPAQRYPTGFFPSDAPDGLSYTFTGLIPGATYSFAVYDTATGCHYFKQAESPIPTYSNLASVMDPKNVTCKDAADGSISFTFSDYHNTTTTVEYQLHSAFSNLPIGVPGDTNGLTPGQTITVTDFKTDLAPGEYYIVFTERGGDPGADQCKLASSPFTISQAAVALSVTATLDKNANCFTDSGIITAVGAGGVAPYEYELLPATSPAPTVGTWAGTTANVIYTDGGDYRVYVKDANNCIQAAPVAITVPTDPTPAITAVVTNQCTGGNGSFTIAVAMTATGVGPYRYSLDGGMFQNLTAPFTYDNLAAGTHTVTIKDVNDCGIPPVTVEIYAPIIPGIPVTTQPNCTNDDGTLRVNPVGGSGNFEYELRDSAGGILVPFGSANDFTGLSGGTYTVMIRDMVTTCEMPLSVTLHDPIAVTFTATPTAASCFGGDDGSITVVLAPGNSDTPYQYSKDNGMTWQDTPVFTGLSAGVYQVSVKSGKECREDLEVTVAQPAGVIIPAVAVTVTPFRCAAGNNPNNAFITIDPSQLTGGNGTYVSYIFEDAATGTVLQSGTNPVYVVTDTNGMQIIIRAYDSNACEGTTIVTVPAYVALQDATVSILQGITCNNPELVTVDVNGGSGSYTYRLLPLGTPETTPVFPLATVGMYYFEVTDTATGCSVIASHQVQDFDTMVVTAMAITPVSCLGATDGALRISIAGYTGAYTFRVLNSAGTEVQYGIGHTDVNPLIINDIPGGNHSVEVIAIDTPFCGKPSNTVTIGSPITALQVVLVENANVTCTNDRGVLWANANGGYGTYLYELKDAVTGFVFQDYDSNALFSNLEAGSYLVSVKDNQGCVATDTIVLELPQPIVVNATADTAAVSCYGDTTATITAIATGGQGMNYQYTLTHAESGQVTGPQSNPVFTGLGAGTYTVTVRDTWTCEATATPITITQPTALVGVLSETVALGCVREALLTIVGSGGTAPYQYSTDNINFTNNPNFSVPAGTYTYYIQDANGCSSATNTVTILPVPVLDISIDTSGAVVNCSGQANAIIAATATGGLGSYVYELWNATTNTIVAGPQASGLFNGLGSGNYTVKVISQDCERISAVIVIAEPAPLTIVPTVQSVSCAGQATGSISINATGGTGIIMYAISPNLNQWSTNPEFNNLVAGDYIVGVQDANGCYQALLLTVTEPAALTANVVVESEELCSGSNTGSIRITPGGGVAPYATSLDSDMDGDFVVGKVLYDNLSGGQDYTIYIRDANGCTIARTVSLAASVALNPTHVMNYSCFNNTPDNELVITVNPAVAADVTFALDGGSYQIANTFTNIAPGNHLYHVKHSNGCEEIMPFTVEFRSQVIATTVVEHLVCGNTPSGKITVNVTAGTRPYEYSISPNLENYSASNIFENLETGLYVVRVKDSNGCIQPLNVLITGPAPLVPALVSVLPEVCFGDADGTIVMAVAGGVAPYATSINNGPFVTGQLEFNNLSGGQTHHIVVRDATGCTTDFAVPMVAAVHIVASATVTYGCVGNRQANTVTITVNPEISNEVLYTLNGITQLENVFNNVPAGTHTIEIAHTSGCIQPITVTVIAVAPLIVSAAEEGLNQIRAVAGGGRPGYRYYFNDHDNGTNPVYVFTQSGNYVVKVIDSNGCEAFAIIAVTFIDIEIPNFFTPNADGENDTWTPVKIEHYPKINTDIYDRSGRKVATIRKGQSWDGTYEGHALSSGDYWYVISLNNGTNREIVGHVTIYR</sequence>
<gene>
    <name evidence="3" type="ORF">FK004_04305</name>
</gene>
<dbReference type="SUPFAM" id="SSF48726">
    <property type="entry name" value="Immunoglobulin"/>
    <property type="match status" value="1"/>
</dbReference>
<dbReference type="EMBL" id="CP020919">
    <property type="protein sequence ID" value="AWG24512.1"/>
    <property type="molecule type" value="Genomic_DNA"/>
</dbReference>
<dbReference type="Pfam" id="PF13585">
    <property type="entry name" value="CHU_C"/>
    <property type="match status" value="1"/>
</dbReference>
<protein>
    <recommendedName>
        <fullName evidence="2">Ig-like domain-containing protein</fullName>
    </recommendedName>
</protein>
<evidence type="ECO:0000313" key="3">
    <source>
        <dbReference type="EMBL" id="AWG24512.1"/>
    </source>
</evidence>
<dbReference type="InterPro" id="IPR044023">
    <property type="entry name" value="Ig_7"/>
</dbReference>
<reference evidence="3 4" key="1">
    <citation type="submission" date="2017-04" db="EMBL/GenBank/DDBJ databases">
        <title>Complete genome sequence of Flavobacterium kingsejong AJ004.</title>
        <authorList>
            <person name="Lee P.C."/>
        </authorList>
    </citation>
    <scope>NUCLEOTIDE SEQUENCE [LARGE SCALE GENOMIC DNA]</scope>
    <source>
        <strain evidence="3 4">AJ004</strain>
    </source>
</reference>
<name>A0A2S1LL79_9FLAO</name>
<dbReference type="NCBIfam" id="TIGR04131">
    <property type="entry name" value="Bac_Flav_CTERM"/>
    <property type="match status" value="1"/>
</dbReference>
<dbReference type="InterPro" id="IPR026341">
    <property type="entry name" value="T9SS_type_B"/>
</dbReference>
<dbReference type="OrthoDB" id="607469at2"/>
<evidence type="ECO:0000259" key="2">
    <source>
        <dbReference type="Pfam" id="PF19081"/>
    </source>
</evidence>
<dbReference type="InterPro" id="IPR025667">
    <property type="entry name" value="SprB_repeat"/>
</dbReference>
<keyword evidence="4" id="KW-1185">Reference proteome</keyword>
<feature type="domain" description="Ig-like" evidence="2">
    <location>
        <begin position="1035"/>
        <end position="1109"/>
    </location>
</feature>
<keyword evidence="1" id="KW-0732">Signal</keyword>
<dbReference type="RefSeq" id="WP_108736148.1">
    <property type="nucleotide sequence ID" value="NZ_CP020919.1"/>
</dbReference>